<proteinExistence type="predicted"/>
<dbReference type="Proteomes" id="UP000712281">
    <property type="component" value="Unassembled WGS sequence"/>
</dbReference>
<feature type="compositionally biased region" description="Basic and acidic residues" evidence="1">
    <location>
        <begin position="28"/>
        <end position="52"/>
    </location>
</feature>
<dbReference type="EMBL" id="QGKW02001911">
    <property type="protein sequence ID" value="KAF2567709.1"/>
    <property type="molecule type" value="Genomic_DNA"/>
</dbReference>
<dbReference type="AlphaFoldDB" id="A0A8S9IDC6"/>
<comment type="caution">
    <text evidence="2">The sequence shown here is derived from an EMBL/GenBank/DDBJ whole genome shotgun (WGS) entry which is preliminary data.</text>
</comment>
<organism evidence="2 3">
    <name type="scientific">Brassica cretica</name>
    <name type="common">Mustard</name>
    <dbReference type="NCBI Taxonomy" id="69181"/>
    <lineage>
        <taxon>Eukaryota</taxon>
        <taxon>Viridiplantae</taxon>
        <taxon>Streptophyta</taxon>
        <taxon>Embryophyta</taxon>
        <taxon>Tracheophyta</taxon>
        <taxon>Spermatophyta</taxon>
        <taxon>Magnoliopsida</taxon>
        <taxon>eudicotyledons</taxon>
        <taxon>Gunneridae</taxon>
        <taxon>Pentapetalae</taxon>
        <taxon>rosids</taxon>
        <taxon>malvids</taxon>
        <taxon>Brassicales</taxon>
        <taxon>Brassicaceae</taxon>
        <taxon>Brassiceae</taxon>
        <taxon>Brassica</taxon>
    </lineage>
</organism>
<protein>
    <submittedName>
        <fullName evidence="2">Uncharacterized protein</fullName>
    </submittedName>
</protein>
<sequence length="109" mass="12373">MNMSSRLWFELRWEKVLCGSYSSVQQEGARHVLPDGDGKKPQEKGRLRPVQKERSKKSWYLCLSLTEDVTGHFLASLSLTGVLKMIRSQPCLSKKAMKIVERGSPKPVP</sequence>
<evidence type="ECO:0000256" key="1">
    <source>
        <dbReference type="SAM" id="MobiDB-lite"/>
    </source>
</evidence>
<name>A0A8S9IDC6_BRACR</name>
<reference evidence="2" key="1">
    <citation type="submission" date="2019-12" db="EMBL/GenBank/DDBJ databases">
        <title>Genome sequencing and annotation of Brassica cretica.</title>
        <authorList>
            <person name="Studholme D.J."/>
            <person name="Sarris P.F."/>
        </authorList>
    </citation>
    <scope>NUCLEOTIDE SEQUENCE</scope>
    <source>
        <strain evidence="2">PFS-001/15</strain>
        <tissue evidence="2">Leaf</tissue>
    </source>
</reference>
<evidence type="ECO:0000313" key="3">
    <source>
        <dbReference type="Proteomes" id="UP000712281"/>
    </source>
</evidence>
<accession>A0A8S9IDC6</accession>
<gene>
    <name evidence="2" type="ORF">F2Q68_00024814</name>
</gene>
<feature type="region of interest" description="Disordered" evidence="1">
    <location>
        <begin position="27"/>
        <end position="52"/>
    </location>
</feature>
<evidence type="ECO:0000313" key="2">
    <source>
        <dbReference type="EMBL" id="KAF2567709.1"/>
    </source>
</evidence>